<dbReference type="AlphaFoldDB" id="A0AA88A3D2"/>
<evidence type="ECO:0000313" key="1">
    <source>
        <dbReference type="EMBL" id="GMN38413.1"/>
    </source>
</evidence>
<protein>
    <submittedName>
        <fullName evidence="1">Uncharacterized protein</fullName>
    </submittedName>
</protein>
<proteinExistence type="predicted"/>
<comment type="caution">
    <text evidence="1">The sequence shown here is derived from an EMBL/GenBank/DDBJ whole genome shotgun (WGS) entry which is preliminary data.</text>
</comment>
<name>A0AA88A3D2_FICCA</name>
<organism evidence="1 2">
    <name type="scientific">Ficus carica</name>
    <name type="common">Common fig</name>
    <dbReference type="NCBI Taxonomy" id="3494"/>
    <lineage>
        <taxon>Eukaryota</taxon>
        <taxon>Viridiplantae</taxon>
        <taxon>Streptophyta</taxon>
        <taxon>Embryophyta</taxon>
        <taxon>Tracheophyta</taxon>
        <taxon>Spermatophyta</taxon>
        <taxon>Magnoliopsida</taxon>
        <taxon>eudicotyledons</taxon>
        <taxon>Gunneridae</taxon>
        <taxon>Pentapetalae</taxon>
        <taxon>rosids</taxon>
        <taxon>fabids</taxon>
        <taxon>Rosales</taxon>
        <taxon>Moraceae</taxon>
        <taxon>Ficeae</taxon>
        <taxon>Ficus</taxon>
    </lineage>
</organism>
<accession>A0AA88A3D2</accession>
<reference evidence="1" key="1">
    <citation type="submission" date="2023-07" db="EMBL/GenBank/DDBJ databases">
        <title>draft genome sequence of fig (Ficus carica).</title>
        <authorList>
            <person name="Takahashi T."/>
            <person name="Nishimura K."/>
        </authorList>
    </citation>
    <scope>NUCLEOTIDE SEQUENCE</scope>
</reference>
<dbReference type="Proteomes" id="UP001187192">
    <property type="component" value="Unassembled WGS sequence"/>
</dbReference>
<gene>
    <name evidence="1" type="ORF">TIFTF001_007650</name>
</gene>
<dbReference type="EMBL" id="BTGU01000008">
    <property type="protein sequence ID" value="GMN38413.1"/>
    <property type="molecule type" value="Genomic_DNA"/>
</dbReference>
<keyword evidence="2" id="KW-1185">Reference proteome</keyword>
<evidence type="ECO:0000313" key="2">
    <source>
        <dbReference type="Proteomes" id="UP001187192"/>
    </source>
</evidence>
<sequence>MEMESVECEKIYDKLANPAVKNLEGKNKIMSVEAKDILDSIEVTVILGDGTVTSAFLPGGITDGPNIRGKQSTQTRRNRIKQCKIILAGFLTCNGGLDEEPVRRVSLPKHAWQPPGMGRIKVNVDAAVNEAKDYIGVGIVARDDKGNVLGAAPGV</sequence>